<organism evidence="2 3">
    <name type="scientific">Eumeta variegata</name>
    <name type="common">Bagworm moth</name>
    <name type="synonym">Eumeta japonica</name>
    <dbReference type="NCBI Taxonomy" id="151549"/>
    <lineage>
        <taxon>Eukaryota</taxon>
        <taxon>Metazoa</taxon>
        <taxon>Ecdysozoa</taxon>
        <taxon>Arthropoda</taxon>
        <taxon>Hexapoda</taxon>
        <taxon>Insecta</taxon>
        <taxon>Pterygota</taxon>
        <taxon>Neoptera</taxon>
        <taxon>Endopterygota</taxon>
        <taxon>Lepidoptera</taxon>
        <taxon>Glossata</taxon>
        <taxon>Ditrysia</taxon>
        <taxon>Tineoidea</taxon>
        <taxon>Psychidae</taxon>
        <taxon>Oiketicinae</taxon>
        <taxon>Eumeta</taxon>
    </lineage>
</organism>
<proteinExistence type="predicted"/>
<gene>
    <name evidence="2" type="ORF">EVAR_44918_1</name>
</gene>
<evidence type="ECO:0000313" key="2">
    <source>
        <dbReference type="EMBL" id="GBP63816.1"/>
    </source>
</evidence>
<dbReference type="AlphaFoldDB" id="A0A4C1XIT9"/>
<sequence>MLNKFWKSTNRSYYRGCLTTSVFIRRKKLSSETAVHKLPNTTIALCKCNGPEQSSVHSPRLVIVNFKNNKANTRVARRMPRPRGPITAISHSLRSNFPRDTGPDTLHRPRRSLAPAPPRAIAGRV</sequence>
<evidence type="ECO:0000256" key="1">
    <source>
        <dbReference type="SAM" id="MobiDB-lite"/>
    </source>
</evidence>
<feature type="region of interest" description="Disordered" evidence="1">
    <location>
        <begin position="77"/>
        <end position="125"/>
    </location>
</feature>
<accession>A0A4C1XIT9</accession>
<comment type="caution">
    <text evidence="2">The sequence shown here is derived from an EMBL/GenBank/DDBJ whole genome shotgun (WGS) entry which is preliminary data.</text>
</comment>
<evidence type="ECO:0000313" key="3">
    <source>
        <dbReference type="Proteomes" id="UP000299102"/>
    </source>
</evidence>
<keyword evidence="3" id="KW-1185">Reference proteome</keyword>
<dbReference type="EMBL" id="BGZK01000880">
    <property type="protein sequence ID" value="GBP63816.1"/>
    <property type="molecule type" value="Genomic_DNA"/>
</dbReference>
<name>A0A4C1XIT9_EUMVA</name>
<reference evidence="2 3" key="1">
    <citation type="journal article" date="2019" name="Commun. Biol.">
        <title>The bagworm genome reveals a unique fibroin gene that provides high tensile strength.</title>
        <authorList>
            <person name="Kono N."/>
            <person name="Nakamura H."/>
            <person name="Ohtoshi R."/>
            <person name="Tomita M."/>
            <person name="Numata K."/>
            <person name="Arakawa K."/>
        </authorList>
    </citation>
    <scope>NUCLEOTIDE SEQUENCE [LARGE SCALE GENOMIC DNA]</scope>
</reference>
<dbReference type="Proteomes" id="UP000299102">
    <property type="component" value="Unassembled WGS sequence"/>
</dbReference>
<protein>
    <submittedName>
        <fullName evidence="2">Uncharacterized protein</fullName>
    </submittedName>
</protein>